<feature type="chain" id="PRO_5047084297" evidence="1">
    <location>
        <begin position="29"/>
        <end position="107"/>
    </location>
</feature>
<organism evidence="2 3">
    <name type="scientific">Actinoallomurus oryzae</name>
    <dbReference type="NCBI Taxonomy" id="502180"/>
    <lineage>
        <taxon>Bacteria</taxon>
        <taxon>Bacillati</taxon>
        <taxon>Actinomycetota</taxon>
        <taxon>Actinomycetes</taxon>
        <taxon>Streptosporangiales</taxon>
        <taxon>Thermomonosporaceae</taxon>
        <taxon>Actinoallomurus</taxon>
    </lineage>
</organism>
<gene>
    <name evidence="2" type="ORF">GCM10023191_101520</name>
</gene>
<accession>A0ABP8R9B2</accession>
<evidence type="ECO:0000256" key="1">
    <source>
        <dbReference type="SAM" id="SignalP"/>
    </source>
</evidence>
<comment type="caution">
    <text evidence="2">The sequence shown here is derived from an EMBL/GenBank/DDBJ whole genome shotgun (WGS) entry which is preliminary data.</text>
</comment>
<proteinExistence type="predicted"/>
<sequence length="107" mass="11197">MGSKTKALLGLTAVGVAASVLVPTAANAASGSFRFCNVSSAGEYVDVPPRGTHAGITTRIISPGACTTFSLGGNAYMEAIAYRRVNGVYPAVATKWFYTSRNYVWNV</sequence>
<reference evidence="3" key="1">
    <citation type="journal article" date="2019" name="Int. J. Syst. Evol. Microbiol.">
        <title>The Global Catalogue of Microorganisms (GCM) 10K type strain sequencing project: providing services to taxonomists for standard genome sequencing and annotation.</title>
        <authorList>
            <consortium name="The Broad Institute Genomics Platform"/>
            <consortium name="The Broad Institute Genome Sequencing Center for Infectious Disease"/>
            <person name="Wu L."/>
            <person name="Ma J."/>
        </authorList>
    </citation>
    <scope>NUCLEOTIDE SEQUENCE [LARGE SCALE GENOMIC DNA]</scope>
    <source>
        <strain evidence="3">JCM 17933</strain>
    </source>
</reference>
<name>A0ABP8R9B2_9ACTN</name>
<keyword evidence="3" id="KW-1185">Reference proteome</keyword>
<dbReference type="RefSeq" id="WP_345475854.1">
    <property type="nucleotide sequence ID" value="NZ_BAABHF010000084.1"/>
</dbReference>
<keyword evidence="1" id="KW-0732">Signal</keyword>
<evidence type="ECO:0000313" key="3">
    <source>
        <dbReference type="Proteomes" id="UP001500503"/>
    </source>
</evidence>
<feature type="signal peptide" evidence="1">
    <location>
        <begin position="1"/>
        <end position="28"/>
    </location>
</feature>
<dbReference type="EMBL" id="BAABHF010000084">
    <property type="protein sequence ID" value="GAA4522312.1"/>
    <property type="molecule type" value="Genomic_DNA"/>
</dbReference>
<evidence type="ECO:0000313" key="2">
    <source>
        <dbReference type="EMBL" id="GAA4522312.1"/>
    </source>
</evidence>
<protein>
    <submittedName>
        <fullName evidence="2">Uncharacterized protein</fullName>
    </submittedName>
</protein>
<dbReference type="Proteomes" id="UP001500503">
    <property type="component" value="Unassembled WGS sequence"/>
</dbReference>